<reference evidence="1 2" key="1">
    <citation type="journal article" date="2024" name="BMC Biol.">
        <title>Comparative genomics of Ascetosporea gives new insight into the evolutionary basis for animal parasitism in Rhizaria.</title>
        <authorList>
            <person name="Hiltunen Thoren M."/>
            <person name="Onut-Brannstrom I."/>
            <person name="Alfjorden A."/>
            <person name="Peckova H."/>
            <person name="Swords F."/>
            <person name="Hooper C."/>
            <person name="Holzer A.S."/>
            <person name="Bass D."/>
            <person name="Burki F."/>
        </authorList>
    </citation>
    <scope>NUCLEOTIDE SEQUENCE [LARGE SCALE GENOMIC DNA]</scope>
    <source>
        <strain evidence="1">20-A016</strain>
    </source>
</reference>
<dbReference type="EMBL" id="JBDODL010002684">
    <property type="protein sequence ID" value="MES1922372.1"/>
    <property type="molecule type" value="Genomic_DNA"/>
</dbReference>
<name>A0ABV2ASM1_9EUKA</name>
<accession>A0ABV2ASM1</accession>
<protein>
    <submittedName>
        <fullName evidence="1">Uncharacterized protein</fullName>
    </submittedName>
</protein>
<sequence>MHISLIEIMDNINVNWTASMIKCERQNEYMFGNVTLNNADQDCQRISPKHTSPSWIGVARQSYVSEDKGKVLAIIQSW</sequence>
<comment type="caution">
    <text evidence="1">The sequence shown here is derived from an EMBL/GenBank/DDBJ whole genome shotgun (WGS) entry which is preliminary data.</text>
</comment>
<proteinExistence type="predicted"/>
<gene>
    <name evidence="1" type="ORF">MHBO_003879</name>
</gene>
<dbReference type="Proteomes" id="UP001439008">
    <property type="component" value="Unassembled WGS sequence"/>
</dbReference>
<evidence type="ECO:0000313" key="1">
    <source>
        <dbReference type="EMBL" id="MES1922372.1"/>
    </source>
</evidence>
<organism evidence="1 2">
    <name type="scientific">Bonamia ostreae</name>
    <dbReference type="NCBI Taxonomy" id="126728"/>
    <lineage>
        <taxon>Eukaryota</taxon>
        <taxon>Sar</taxon>
        <taxon>Rhizaria</taxon>
        <taxon>Endomyxa</taxon>
        <taxon>Ascetosporea</taxon>
        <taxon>Haplosporida</taxon>
        <taxon>Bonamia</taxon>
    </lineage>
</organism>
<keyword evidence="2" id="KW-1185">Reference proteome</keyword>
<evidence type="ECO:0000313" key="2">
    <source>
        <dbReference type="Proteomes" id="UP001439008"/>
    </source>
</evidence>